<proteinExistence type="predicted"/>
<dbReference type="EMBL" id="NEVK01000001">
    <property type="protein sequence ID" value="OZI27269.1"/>
    <property type="molecule type" value="Genomic_DNA"/>
</dbReference>
<dbReference type="SUPFAM" id="SSF46689">
    <property type="entry name" value="Homeodomain-like"/>
    <property type="match status" value="2"/>
</dbReference>
<dbReference type="AlphaFoldDB" id="A0A261RQH2"/>
<evidence type="ECO:0000313" key="4">
    <source>
        <dbReference type="EMBL" id="OZI27269.1"/>
    </source>
</evidence>
<keyword evidence="5" id="KW-1185">Reference proteome</keyword>
<dbReference type="OrthoDB" id="9789899at2"/>
<dbReference type="PANTHER" id="PTHR47893:SF1">
    <property type="entry name" value="REGULATORY PROTEIN PCHR"/>
    <property type="match status" value="1"/>
</dbReference>
<keyword evidence="2" id="KW-0804">Transcription</keyword>
<dbReference type="PANTHER" id="PTHR47893">
    <property type="entry name" value="REGULATORY PROTEIN PCHR"/>
    <property type="match status" value="1"/>
</dbReference>
<feature type="domain" description="HTH araC/xylS-type" evidence="3">
    <location>
        <begin position="261"/>
        <end position="358"/>
    </location>
</feature>
<comment type="caution">
    <text evidence="4">The sequence shown here is derived from an EMBL/GenBank/DDBJ whole genome shotgun (WGS) entry which is preliminary data.</text>
</comment>
<evidence type="ECO:0000256" key="1">
    <source>
        <dbReference type="ARBA" id="ARBA00023015"/>
    </source>
</evidence>
<evidence type="ECO:0000256" key="2">
    <source>
        <dbReference type="ARBA" id="ARBA00023163"/>
    </source>
</evidence>
<dbReference type="PROSITE" id="PS01124">
    <property type="entry name" value="HTH_ARAC_FAMILY_2"/>
    <property type="match status" value="1"/>
</dbReference>
<dbReference type="Pfam" id="PF12833">
    <property type="entry name" value="HTH_18"/>
    <property type="match status" value="1"/>
</dbReference>
<organism evidence="4 5">
    <name type="scientific">Bordetella genomosp. 7</name>
    <dbReference type="NCBI Taxonomy" id="1416805"/>
    <lineage>
        <taxon>Bacteria</taxon>
        <taxon>Pseudomonadati</taxon>
        <taxon>Pseudomonadota</taxon>
        <taxon>Betaproteobacteria</taxon>
        <taxon>Burkholderiales</taxon>
        <taxon>Alcaligenaceae</taxon>
        <taxon>Bordetella</taxon>
    </lineage>
</organism>
<sequence length="413" mass="45005">MSGVFPARTGGFAARRHYGIAVFTQRRRPRELLQAVSRTHMKPAPAIYATPHKPHEWWRGTLPTVPRDDDWEAVIKQVERVAEGVSLVVLDGVAPRELHLPSPDNALFGIQICLEGNLELTHGGGRSCLLSGGMAMVFHHPVPACALWRLPAGQSIRLVDIRFTLEALCSLGWSHLPGRVEHRFAGPDGGGAVAFSAAFATPSACVDLAWALASDAPVSDAFARRAWRWARIQEALALVADTICTPLPLQRPTDKEYVAIVAAGTLLRQNCAEAWTPRQLARRVGIPEKKLQAGFRAYFGTSVHAYLRDLRLTEAAAMLDRGCSVTQSAVDTGFSSQSHFGKVFRQRYGLGPKDWARRSAVRVQTTVQVVSSAPMSLSEAPGEGFTQPGPCIVADHPAGMLDGLETGQNRWMR</sequence>
<dbReference type="SMART" id="SM00342">
    <property type="entry name" value="HTH_ARAC"/>
    <property type="match status" value="1"/>
</dbReference>
<evidence type="ECO:0000313" key="5">
    <source>
        <dbReference type="Proteomes" id="UP000216947"/>
    </source>
</evidence>
<evidence type="ECO:0000259" key="3">
    <source>
        <dbReference type="PROSITE" id="PS01124"/>
    </source>
</evidence>
<accession>A0A261RQH2</accession>
<reference evidence="5" key="1">
    <citation type="submission" date="2017-05" db="EMBL/GenBank/DDBJ databases">
        <title>Complete and WGS of Bordetella genogroups.</title>
        <authorList>
            <person name="Spilker T."/>
            <person name="Lipuma J."/>
        </authorList>
    </citation>
    <scope>NUCLEOTIDE SEQUENCE [LARGE SCALE GENOMIC DNA]</scope>
    <source>
        <strain evidence="5">AU18089</strain>
    </source>
</reference>
<dbReference type="GO" id="GO:0003700">
    <property type="term" value="F:DNA-binding transcription factor activity"/>
    <property type="evidence" value="ECO:0007669"/>
    <property type="project" value="InterPro"/>
</dbReference>
<gene>
    <name evidence="4" type="ORF">CAL19_00600</name>
</gene>
<protein>
    <recommendedName>
        <fullName evidence="3">HTH araC/xylS-type domain-containing protein</fullName>
    </recommendedName>
</protein>
<name>A0A261RQH2_9BORD</name>
<dbReference type="InterPro" id="IPR009057">
    <property type="entry name" value="Homeodomain-like_sf"/>
</dbReference>
<dbReference type="InterPro" id="IPR053142">
    <property type="entry name" value="PchR_regulatory_protein"/>
</dbReference>
<dbReference type="Gene3D" id="1.10.10.60">
    <property type="entry name" value="Homeodomain-like"/>
    <property type="match status" value="1"/>
</dbReference>
<dbReference type="InterPro" id="IPR018060">
    <property type="entry name" value="HTH_AraC"/>
</dbReference>
<dbReference type="Proteomes" id="UP000216947">
    <property type="component" value="Unassembled WGS sequence"/>
</dbReference>
<dbReference type="GO" id="GO:0043565">
    <property type="term" value="F:sequence-specific DNA binding"/>
    <property type="evidence" value="ECO:0007669"/>
    <property type="project" value="InterPro"/>
</dbReference>
<keyword evidence="1" id="KW-0805">Transcription regulation</keyword>